<sequence>MFRCAVVLMVLVSGSLLSAETLRDDFDDGILSPAWQVVTQSGGTSWDESGGTLNVGGSSGQIGELVMRYNQPFDDVGSVRIDYNWTAFSGHKARVGLGLFDSAWGVGQINFDVPNTIYIKGVRYRSTGLHAVDGRFDVDYHIDYSVPTSGSLMIERDGDNFQASYLDGGAWKMLFEGQHDFGETLLYPYLFTSNSNTNPRWEVALDNFYADVAPEPSSLVLLIIGACGLILLSTRLIRGLLIVREVEERLTV</sequence>
<accession>A0A0F9HND2</accession>
<proteinExistence type="predicted"/>
<evidence type="ECO:0000313" key="1">
    <source>
        <dbReference type="EMBL" id="KKM16647.1"/>
    </source>
</evidence>
<organism evidence="1">
    <name type="scientific">marine sediment metagenome</name>
    <dbReference type="NCBI Taxonomy" id="412755"/>
    <lineage>
        <taxon>unclassified sequences</taxon>
        <taxon>metagenomes</taxon>
        <taxon>ecological metagenomes</taxon>
    </lineage>
</organism>
<protein>
    <recommendedName>
        <fullName evidence="2">PEP-CTERM protein-sorting domain-containing protein</fullName>
    </recommendedName>
</protein>
<name>A0A0F9HND2_9ZZZZ</name>
<gene>
    <name evidence="1" type="ORF">LCGC14_1683760</name>
</gene>
<reference evidence="1" key="1">
    <citation type="journal article" date="2015" name="Nature">
        <title>Complex archaea that bridge the gap between prokaryotes and eukaryotes.</title>
        <authorList>
            <person name="Spang A."/>
            <person name="Saw J.H."/>
            <person name="Jorgensen S.L."/>
            <person name="Zaremba-Niedzwiedzka K."/>
            <person name="Martijn J."/>
            <person name="Lind A.E."/>
            <person name="van Eijk R."/>
            <person name="Schleper C."/>
            <person name="Guy L."/>
            <person name="Ettema T.J."/>
        </authorList>
    </citation>
    <scope>NUCLEOTIDE SEQUENCE</scope>
</reference>
<dbReference type="EMBL" id="LAZR01014629">
    <property type="protein sequence ID" value="KKM16647.1"/>
    <property type="molecule type" value="Genomic_DNA"/>
</dbReference>
<dbReference type="AlphaFoldDB" id="A0A0F9HND2"/>
<evidence type="ECO:0008006" key="2">
    <source>
        <dbReference type="Google" id="ProtNLM"/>
    </source>
</evidence>
<comment type="caution">
    <text evidence="1">The sequence shown here is derived from an EMBL/GenBank/DDBJ whole genome shotgun (WGS) entry which is preliminary data.</text>
</comment>
<dbReference type="NCBIfam" id="TIGR02595">
    <property type="entry name" value="PEP_CTERM"/>
    <property type="match status" value="1"/>
</dbReference>
<dbReference type="InterPro" id="IPR013424">
    <property type="entry name" value="Ice-binding_C"/>
</dbReference>